<dbReference type="Proteomes" id="UP000188159">
    <property type="component" value="Chromosome"/>
</dbReference>
<sequence length="463" mass="54901">MKDEMVCLEPFDWRYSAAIVGLRKYLEWLGVDEEPNLIITEDTLEYNKKYLDKEDFLKFAEYYFKDDMHHIEIENKLKEKNPTEDQINIVNEKMKANTILKNKFKKIKFDGHNQDEIQNIIDQNREEIICETFRNKNNLYKNYCNPNQLFKDKQECCRLNGYYIDMPKKGKSISYAFDKSNYVGNDIPEFDFIPFAFSGCREKFFINDNVDLNRLQKTNNQWTRTVKSQMEEAKQKNERVNTKRIFIDCLIEAKDFLQSDIEIIVKKPERAYFETLYLRKESLEILKNMKSYYKAFCFSIKISDDYWINILNEVFDAVVNFTLLDDLINKLLKDSREEGNSYVISKLLKVNVEIKKGDEKMKNTMKAAFACAKQIVDKKDGNKPRVSDTKLKSYCTKLINAIILDDYDQFQKILINLSNYAEVPCGFAYDLFEDFEGNKEIAYTFVNSLNRYKNNNQEGKDNE</sequence>
<accession>A0A1Q2CB20</accession>
<name>A0A1Q2CB20_ANAHA</name>
<dbReference type="EMBL" id="CP012098">
    <property type="protein sequence ID" value="AQP40749.1"/>
    <property type="molecule type" value="Genomic_DNA"/>
</dbReference>
<keyword evidence="1" id="KW-0175">Coiled coil</keyword>
<evidence type="ECO:0000313" key="3">
    <source>
        <dbReference type="Proteomes" id="UP000188159"/>
    </source>
</evidence>
<gene>
    <name evidence="2" type="ORF">DO83_14900</name>
</gene>
<dbReference type="RefSeq" id="WP_077327512.1">
    <property type="nucleotide sequence ID" value="NZ_CP012098.1"/>
</dbReference>
<evidence type="ECO:0000313" key="2">
    <source>
        <dbReference type="EMBL" id="AQP40749.1"/>
    </source>
</evidence>
<dbReference type="AlphaFoldDB" id="A0A1Q2CB20"/>
<dbReference type="NCBIfam" id="TIGR02670">
    <property type="entry name" value="cas_csx8"/>
    <property type="match status" value="1"/>
</dbReference>
<proteinExistence type="predicted"/>
<dbReference type="Pfam" id="PF09657">
    <property type="entry name" value="Cas_Csx8"/>
    <property type="match status" value="1"/>
</dbReference>
<feature type="coiled-coil region" evidence="1">
    <location>
        <begin position="212"/>
        <end position="243"/>
    </location>
</feature>
<dbReference type="InterPro" id="IPR013487">
    <property type="entry name" value="CRISPR-assoc_prot_Csx8"/>
</dbReference>
<reference evidence="2 3" key="1">
    <citation type="journal article" date="2016" name="Sci. Rep.">
        <title>Accelerated dysbiosis of gut microbiota during aggravation of DSS-induced colitis by a butyrate-producing bacterium.</title>
        <authorList>
            <person name="Zhang Q."/>
            <person name="Wu Y."/>
            <person name="Wang J."/>
            <person name="Wu G."/>
            <person name="Long W."/>
            <person name="Xue Z."/>
            <person name="Wang L."/>
            <person name="Zhang X."/>
            <person name="Pang X."/>
            <person name="Zhao Y."/>
            <person name="Zhao L."/>
            <person name="Zhang C."/>
        </authorList>
    </citation>
    <scope>NUCLEOTIDE SEQUENCE [LARGE SCALE GENOMIC DNA]</scope>
    <source>
        <strain evidence="2 3">BPB5</strain>
    </source>
</reference>
<evidence type="ECO:0008006" key="4">
    <source>
        <dbReference type="Google" id="ProtNLM"/>
    </source>
</evidence>
<protein>
    <recommendedName>
        <fullName evidence="4">CRISPR-associated protein Cas8a1/Csx8, subtype I</fullName>
    </recommendedName>
</protein>
<organism evidence="2 3">
    <name type="scientific">Anaerostipes hadrus</name>
    <dbReference type="NCBI Taxonomy" id="649756"/>
    <lineage>
        <taxon>Bacteria</taxon>
        <taxon>Bacillati</taxon>
        <taxon>Bacillota</taxon>
        <taxon>Clostridia</taxon>
        <taxon>Lachnospirales</taxon>
        <taxon>Lachnospiraceae</taxon>
        <taxon>Anaerostipes</taxon>
    </lineage>
</organism>
<evidence type="ECO:0000256" key="1">
    <source>
        <dbReference type="SAM" id="Coils"/>
    </source>
</evidence>